<proteinExistence type="predicted"/>
<keyword evidence="2" id="KW-0808">Transferase</keyword>
<comment type="caution">
    <text evidence="2">The sequence shown here is derived from an EMBL/GenBank/DDBJ whole genome shotgun (WGS) entry which is preliminary data.</text>
</comment>
<sequence length="238" mass="27334">MDNKFKMSKEDKEHTFMVIPAYNEETRVQAVIEEIAKLGYRMIIVNDGSEDKTLEKLIESQNRYPKNIFILNHIINQGMGAAIRTGLEAVKRHNPKYIVNMDADGQHAIEDIDKVCEPLIKGEADAVIGVRPFKDMPFSKSFANNIMNFLTRIFYRVNVSDSQTGFRAFTIDTLNKVDIRARGYIIASEFLRQFKENKIKLKEVTITTIYTPETQAKGTNAIVGLKIMFRMLKEVLFE</sequence>
<keyword evidence="2" id="KW-0328">Glycosyltransferase</keyword>
<keyword evidence="3" id="KW-1185">Reference proteome</keyword>
<dbReference type="Gene3D" id="3.90.550.10">
    <property type="entry name" value="Spore Coat Polysaccharide Biosynthesis Protein SpsA, Chain A"/>
    <property type="match status" value="1"/>
</dbReference>
<dbReference type="EMBL" id="MZGU01000002">
    <property type="protein sequence ID" value="PWB87018.1"/>
    <property type="molecule type" value="Genomic_DNA"/>
</dbReference>
<dbReference type="InterPro" id="IPR029044">
    <property type="entry name" value="Nucleotide-diphossugar_trans"/>
</dbReference>
<dbReference type="SUPFAM" id="SSF53448">
    <property type="entry name" value="Nucleotide-diphospho-sugar transferases"/>
    <property type="match status" value="1"/>
</dbReference>
<feature type="domain" description="Glycosyltransferase 2-like" evidence="1">
    <location>
        <begin position="18"/>
        <end position="156"/>
    </location>
</feature>
<name>A0A2U1S9C0_9EURY</name>
<dbReference type="PANTHER" id="PTHR10859:SF91">
    <property type="entry name" value="DOLICHYL-PHOSPHATE BETA-GLUCOSYLTRANSFERASE"/>
    <property type="match status" value="1"/>
</dbReference>
<dbReference type="PANTHER" id="PTHR10859">
    <property type="entry name" value="GLYCOSYL TRANSFERASE"/>
    <property type="match status" value="1"/>
</dbReference>
<gene>
    <name evidence="2" type="ORF">MBBWO_01320</name>
</gene>
<evidence type="ECO:0000259" key="1">
    <source>
        <dbReference type="Pfam" id="PF00535"/>
    </source>
</evidence>
<protein>
    <submittedName>
        <fullName evidence="2">Undecaprenyl-phosphate mannosyltransferase</fullName>
        <ecNumber evidence="2">2.4.1.54</ecNumber>
    </submittedName>
</protein>
<dbReference type="EC" id="2.4.1.54" evidence="2"/>
<dbReference type="GO" id="GO:0006487">
    <property type="term" value="P:protein N-linked glycosylation"/>
    <property type="evidence" value="ECO:0007669"/>
    <property type="project" value="TreeGrafter"/>
</dbReference>
<dbReference type="InterPro" id="IPR001173">
    <property type="entry name" value="Glyco_trans_2-like"/>
</dbReference>
<reference evidence="2 3" key="1">
    <citation type="submission" date="2017-03" db="EMBL/GenBank/DDBJ databases">
        <title>Genome sequence of Methanobrevibacter wosei.</title>
        <authorList>
            <person name="Poehlein A."/>
            <person name="Seedorf H."/>
            <person name="Daniel R."/>
        </authorList>
    </citation>
    <scope>NUCLEOTIDE SEQUENCE [LARGE SCALE GENOMIC DNA]</scope>
    <source>
        <strain evidence="2 3">DSM 11979</strain>
    </source>
</reference>
<dbReference type="AlphaFoldDB" id="A0A2U1S9C0"/>
<dbReference type="Proteomes" id="UP000245577">
    <property type="component" value="Unassembled WGS sequence"/>
</dbReference>
<evidence type="ECO:0000313" key="3">
    <source>
        <dbReference type="Proteomes" id="UP000245577"/>
    </source>
</evidence>
<dbReference type="GO" id="GO:0047267">
    <property type="term" value="F:undecaprenyl-phosphate mannosyltransferase activity"/>
    <property type="evidence" value="ECO:0007669"/>
    <property type="project" value="UniProtKB-EC"/>
</dbReference>
<dbReference type="CDD" id="cd04179">
    <property type="entry name" value="DPM_DPG-synthase_like"/>
    <property type="match status" value="1"/>
</dbReference>
<dbReference type="Pfam" id="PF00535">
    <property type="entry name" value="Glycos_transf_2"/>
    <property type="match status" value="1"/>
</dbReference>
<organism evidence="2 3">
    <name type="scientific">Methanobrevibacter woesei</name>
    <dbReference type="NCBI Taxonomy" id="190976"/>
    <lineage>
        <taxon>Archaea</taxon>
        <taxon>Methanobacteriati</taxon>
        <taxon>Methanobacteriota</taxon>
        <taxon>Methanomada group</taxon>
        <taxon>Methanobacteria</taxon>
        <taxon>Methanobacteriales</taxon>
        <taxon>Methanobacteriaceae</taxon>
        <taxon>Methanobrevibacter</taxon>
    </lineage>
</organism>
<evidence type="ECO:0000313" key="2">
    <source>
        <dbReference type="EMBL" id="PWB87018.1"/>
    </source>
</evidence>
<dbReference type="RefSeq" id="WP_243408442.1">
    <property type="nucleotide sequence ID" value="NZ_MZGU01000002.1"/>
</dbReference>
<accession>A0A2U1S9C0</accession>